<dbReference type="SUPFAM" id="SSF46548">
    <property type="entry name" value="alpha-helical ferredoxin"/>
    <property type="match status" value="1"/>
</dbReference>
<dbReference type="EMBL" id="DTOZ01000072">
    <property type="protein sequence ID" value="HGE77894.1"/>
    <property type="molecule type" value="Genomic_DNA"/>
</dbReference>
<dbReference type="InterPro" id="IPR017896">
    <property type="entry name" value="4Fe4S_Fe-S-bd"/>
</dbReference>
<evidence type="ECO:0000256" key="3">
    <source>
        <dbReference type="ARBA" id="ARBA00023014"/>
    </source>
</evidence>
<evidence type="ECO:0000259" key="4">
    <source>
        <dbReference type="PROSITE" id="PS51379"/>
    </source>
</evidence>
<dbReference type="PROSITE" id="PS51379">
    <property type="entry name" value="4FE4S_FER_2"/>
    <property type="match status" value="1"/>
</dbReference>
<dbReference type="GO" id="GO:0046872">
    <property type="term" value="F:metal ion binding"/>
    <property type="evidence" value="ECO:0007669"/>
    <property type="project" value="UniProtKB-KW"/>
</dbReference>
<evidence type="ECO:0000313" key="5">
    <source>
        <dbReference type="EMBL" id="HGE77894.1"/>
    </source>
</evidence>
<evidence type="ECO:0000256" key="2">
    <source>
        <dbReference type="ARBA" id="ARBA00023004"/>
    </source>
</evidence>
<keyword evidence="2" id="KW-0408">Iron</keyword>
<dbReference type="AlphaFoldDB" id="A0A7V3RGS8"/>
<proteinExistence type="predicted"/>
<dbReference type="PANTHER" id="PTHR42827">
    <property type="entry name" value="IRON-SULFUR CLUSTER-BINDING PROTEIN-RELATED"/>
    <property type="match status" value="1"/>
</dbReference>
<dbReference type="PANTHER" id="PTHR42827:SF1">
    <property type="entry name" value="IRON-SULFUR CLUSTER-BINDING PROTEIN"/>
    <property type="match status" value="1"/>
</dbReference>
<dbReference type="PROSITE" id="PS00198">
    <property type="entry name" value="4FE4S_FER_1"/>
    <property type="match status" value="1"/>
</dbReference>
<keyword evidence="3" id="KW-0411">Iron-sulfur</keyword>
<reference evidence="5" key="1">
    <citation type="journal article" date="2020" name="mSystems">
        <title>Genome- and Community-Level Interaction Insights into Carbon Utilization and Element Cycling Functions of Hydrothermarchaeota in Hydrothermal Sediment.</title>
        <authorList>
            <person name="Zhou Z."/>
            <person name="Liu Y."/>
            <person name="Xu W."/>
            <person name="Pan J."/>
            <person name="Luo Z.H."/>
            <person name="Li M."/>
        </authorList>
    </citation>
    <scope>NUCLEOTIDE SEQUENCE [LARGE SCALE GENOMIC DNA]</scope>
    <source>
        <strain evidence="5">SpSt-961</strain>
    </source>
</reference>
<feature type="domain" description="4Fe-4S ferredoxin-type" evidence="4">
    <location>
        <begin position="150"/>
        <end position="180"/>
    </location>
</feature>
<accession>A0A7V3RGS8</accession>
<keyword evidence="1" id="KW-0479">Metal-binding</keyword>
<organism evidence="5">
    <name type="scientific">candidate division WOR-3 bacterium</name>
    <dbReference type="NCBI Taxonomy" id="2052148"/>
    <lineage>
        <taxon>Bacteria</taxon>
        <taxon>Bacteria division WOR-3</taxon>
    </lineage>
</organism>
<dbReference type="InterPro" id="IPR017900">
    <property type="entry name" value="4Fe4S_Fe_S_CS"/>
</dbReference>
<sequence length="214" mass="23791">MSIKEKLKDFLKDYNIRIVGFGNVPAGIEKFEIAKEYPRTIVFGYSISKEVLETINDHPTLIYKQHYKTVNWLLDQTAYHLVQFIEDQGAHAIAIPASQTVDWQNQKGHISHKLLAVEAGLGFIGKSGLVVNPQYGARVRYVSVLTDLEFEPDKKIIGDCGNCKKCINTCPAGAISEQGVDLKKCLAKLKEFARMPGIGQYICGVCVKVCDGKI</sequence>
<evidence type="ECO:0000256" key="1">
    <source>
        <dbReference type="ARBA" id="ARBA00022723"/>
    </source>
</evidence>
<name>A0A7V3RGS8_UNCW3</name>
<gene>
    <name evidence="5" type="ORF">ENX68_02695</name>
</gene>
<protein>
    <submittedName>
        <fullName evidence="5">Epoxyqueuosine reductase</fullName>
    </submittedName>
</protein>
<dbReference type="GO" id="GO:0051536">
    <property type="term" value="F:iron-sulfur cluster binding"/>
    <property type="evidence" value="ECO:0007669"/>
    <property type="project" value="UniProtKB-KW"/>
</dbReference>
<comment type="caution">
    <text evidence="5">The sequence shown here is derived from an EMBL/GenBank/DDBJ whole genome shotgun (WGS) entry which is preliminary data.</text>
</comment>